<organism evidence="1">
    <name type="scientific">Haptolina ericina</name>
    <dbReference type="NCBI Taxonomy" id="156174"/>
    <lineage>
        <taxon>Eukaryota</taxon>
        <taxon>Haptista</taxon>
        <taxon>Haptophyta</taxon>
        <taxon>Prymnesiophyceae</taxon>
        <taxon>Prymnesiales</taxon>
        <taxon>Prymnesiaceae</taxon>
        <taxon>Haptolina</taxon>
    </lineage>
</organism>
<dbReference type="InterPro" id="IPR036116">
    <property type="entry name" value="FN3_sf"/>
</dbReference>
<evidence type="ECO:0000313" key="1">
    <source>
        <dbReference type="EMBL" id="CAE0133218.1"/>
    </source>
</evidence>
<evidence type="ECO:0008006" key="2">
    <source>
        <dbReference type="Google" id="ProtNLM"/>
    </source>
</evidence>
<protein>
    <recommendedName>
        <fullName evidence="2">Fibronectin type-III domain-containing protein</fullName>
    </recommendedName>
</protein>
<dbReference type="AlphaFoldDB" id="A0A7S3BEN9"/>
<name>A0A7S3BEN9_9EUKA</name>
<accession>A0A7S3BEN9</accession>
<gene>
    <name evidence="1" type="ORF">HERI1096_LOCUS29580</name>
</gene>
<dbReference type="PANTHER" id="PTHR16897:SF2">
    <property type="entry name" value="OS03G0226600 PROTEIN"/>
    <property type="match status" value="1"/>
</dbReference>
<sequence length="469" mass="49531">MCIPVSVHHVELRWPHWTDLVSEITSYYLSAHNRSGMVHPYQERYLGTAAFATISTSETFALSRAVAIGIRGCDSVGLCSMAMSEEIHLVESVPQDGRVTIDPGGDASEGFLNQVARGLVGASWHSFKSGATSTADGTESAHGALTPTDVTALAYEACVGSTPFGCQAVPFTSTSSSTSWHADGLSLTCGSTYYVAVRATNCAGLQRTVSSAGAKLCCEPPTAGVVQLLDAAGEQVWYVGESAANHTNASWAGFTDMCSGVREYALSVEQVNAGTVLWSSSVYDGSTSHAVLPWEMLASLPEGVSLSVVVTATSHAGLSTRAKGEFYVDRTPPVARGLIFNGDMQHVVCQSAVTPFRVSWEQMMDPESGVKSIEWGLGYWPLGDDLLPFARVDGDAGSVVRERSAQVGHVKLHAVVYSTLRVRNGAGDAALLTSPPVRVIASNCSASFLCLAPSASLEPMLPWMLPLVA</sequence>
<reference evidence="1" key="1">
    <citation type="submission" date="2021-01" db="EMBL/GenBank/DDBJ databases">
        <authorList>
            <person name="Corre E."/>
            <person name="Pelletier E."/>
            <person name="Niang G."/>
            <person name="Scheremetjew M."/>
            <person name="Finn R."/>
            <person name="Kale V."/>
            <person name="Holt S."/>
            <person name="Cochrane G."/>
            <person name="Meng A."/>
            <person name="Brown T."/>
            <person name="Cohen L."/>
        </authorList>
    </citation>
    <scope>NUCLEOTIDE SEQUENCE</scope>
    <source>
        <strain evidence="1">CCMP281</strain>
    </source>
</reference>
<proteinExistence type="predicted"/>
<dbReference type="EMBL" id="HBHX01053647">
    <property type="protein sequence ID" value="CAE0133218.1"/>
    <property type="molecule type" value="Transcribed_RNA"/>
</dbReference>
<dbReference type="SUPFAM" id="SSF49265">
    <property type="entry name" value="Fibronectin type III"/>
    <property type="match status" value="1"/>
</dbReference>
<dbReference type="PANTHER" id="PTHR16897">
    <property type="entry name" value="OS10G0105400 PROTEIN"/>
    <property type="match status" value="1"/>
</dbReference>